<dbReference type="Proteomes" id="UP000218113">
    <property type="component" value="Unassembled WGS sequence"/>
</dbReference>
<gene>
    <name evidence="1" type="ORF">COB67_00120</name>
</gene>
<accession>A0A2A4TC01</accession>
<evidence type="ECO:0000313" key="2">
    <source>
        <dbReference type="Proteomes" id="UP000218113"/>
    </source>
</evidence>
<evidence type="ECO:0000313" key="1">
    <source>
        <dbReference type="EMBL" id="PCI30894.1"/>
    </source>
</evidence>
<dbReference type="AlphaFoldDB" id="A0A2A4TC01"/>
<dbReference type="EMBL" id="NVSR01000001">
    <property type="protein sequence ID" value="PCI30894.1"/>
    <property type="molecule type" value="Genomic_DNA"/>
</dbReference>
<sequence>MANPHPSSVVFLPEKVQRLTLAYKRSALYYKGVTIKTKKNHNLLKETLLRTINNADLTKSSGRGLISMLTNALSVIKSQAGKQTYTIAHSNPTTKQAALVAINIEQINTAYSIHLNTALRKGNHAKVSEIAARSKSINEKIEDFLQDIDKTIQNEIQLGYSTEQQKRAYNKKRKK</sequence>
<proteinExistence type="predicted"/>
<comment type="caution">
    <text evidence="1">The sequence shown here is derived from an EMBL/GenBank/DDBJ whole genome shotgun (WGS) entry which is preliminary data.</text>
</comment>
<reference evidence="2" key="1">
    <citation type="submission" date="2017-08" db="EMBL/GenBank/DDBJ databases">
        <title>A dynamic microbial community with high functional redundancy inhabits the cold, oxic subseafloor aquifer.</title>
        <authorList>
            <person name="Tully B.J."/>
            <person name="Wheat C.G."/>
            <person name="Glazer B.T."/>
            <person name="Huber J.A."/>
        </authorList>
    </citation>
    <scope>NUCLEOTIDE SEQUENCE [LARGE SCALE GENOMIC DNA]</scope>
</reference>
<protein>
    <submittedName>
        <fullName evidence="1">Uncharacterized protein</fullName>
    </submittedName>
</protein>
<organism evidence="1 2">
    <name type="scientific">SAR324 cluster bacterium</name>
    <dbReference type="NCBI Taxonomy" id="2024889"/>
    <lineage>
        <taxon>Bacteria</taxon>
        <taxon>Deltaproteobacteria</taxon>
        <taxon>SAR324 cluster</taxon>
    </lineage>
</organism>
<name>A0A2A4TC01_9DELT</name>